<proteinExistence type="predicted"/>
<dbReference type="OrthoDB" id="8117402at2759"/>
<dbReference type="PROSITE" id="PS00028">
    <property type="entry name" value="ZINC_FINGER_C2H2_1"/>
    <property type="match status" value="3"/>
</dbReference>
<feature type="region of interest" description="Disordered" evidence="2">
    <location>
        <begin position="158"/>
        <end position="188"/>
    </location>
</feature>
<evidence type="ECO:0000256" key="1">
    <source>
        <dbReference type="PROSITE-ProRule" id="PRU00042"/>
    </source>
</evidence>
<feature type="region of interest" description="Disordered" evidence="2">
    <location>
        <begin position="1"/>
        <end position="40"/>
    </location>
</feature>
<organism evidence="4 5">
    <name type="scientific">Umbelopsis vinacea</name>
    <dbReference type="NCBI Taxonomy" id="44442"/>
    <lineage>
        <taxon>Eukaryota</taxon>
        <taxon>Fungi</taxon>
        <taxon>Fungi incertae sedis</taxon>
        <taxon>Mucoromycota</taxon>
        <taxon>Mucoromycotina</taxon>
        <taxon>Umbelopsidomycetes</taxon>
        <taxon>Umbelopsidales</taxon>
        <taxon>Umbelopsidaceae</taxon>
        <taxon>Umbelopsis</taxon>
    </lineage>
</organism>
<evidence type="ECO:0000313" key="4">
    <source>
        <dbReference type="EMBL" id="KAG2187297.1"/>
    </source>
</evidence>
<sequence length="417" mass="47179">MRRKGTVIPGQRLKGRPPTKNAIKPIRNDNPSTDLGKRNRSLTTFLKRGIPADNHEEGDKHNSQDFHKRLPVDQYRKLEENNLSIQNCYASLLNLIEAVYPPLVCPVCCTTFLSQKEADNHNRAAHQALPRFPCMHPHCDMIFQSRGGLRFHISKSHIVERSRGRPPRNPTLLHHGGPRQGHFASGEPIQSKASYTLDSLPTYSLEDTRDHFNNSSLTDTTHSPDQSTLYTRTSHQVSEDLPSDEHHSRPPSTQPPVITEHRPSLTDNGSSSRASPDSDTTISAASSTLPHIKVLQWPTKIPRRRKPSLSAASEVLLNAVYDPLRCPSCRASFPRKTNVIKHLVEFHQGEEPYRCIFQRCSHPKRYATREGLIYHILKSHDERQDDETESDDARTQTDTEDVENTVSDHGSSTETEM</sequence>
<dbReference type="InterPro" id="IPR013087">
    <property type="entry name" value="Znf_C2H2_type"/>
</dbReference>
<dbReference type="AlphaFoldDB" id="A0A8H7UML4"/>
<keyword evidence="1" id="KW-0479">Metal-binding</keyword>
<feature type="region of interest" description="Disordered" evidence="2">
    <location>
        <begin position="206"/>
        <end position="285"/>
    </location>
</feature>
<feature type="compositionally biased region" description="Polar residues" evidence="2">
    <location>
        <begin position="404"/>
        <end position="417"/>
    </location>
</feature>
<reference evidence="4" key="1">
    <citation type="submission" date="2020-12" db="EMBL/GenBank/DDBJ databases">
        <title>Metabolic potential, ecology and presence of endohyphal bacteria is reflected in genomic diversity of Mucoromycotina.</title>
        <authorList>
            <person name="Muszewska A."/>
            <person name="Okrasinska A."/>
            <person name="Steczkiewicz K."/>
            <person name="Drgas O."/>
            <person name="Orlowska M."/>
            <person name="Perlinska-Lenart U."/>
            <person name="Aleksandrzak-Piekarczyk T."/>
            <person name="Szatraj K."/>
            <person name="Zielenkiewicz U."/>
            <person name="Pilsyk S."/>
            <person name="Malc E."/>
            <person name="Mieczkowski P."/>
            <person name="Kruszewska J.S."/>
            <person name="Biernat P."/>
            <person name="Pawlowska J."/>
        </authorList>
    </citation>
    <scope>NUCLEOTIDE SEQUENCE</scope>
    <source>
        <strain evidence="4">WA0000051536</strain>
    </source>
</reference>
<feature type="compositionally biased region" description="Low complexity" evidence="2">
    <location>
        <begin position="274"/>
        <end position="285"/>
    </location>
</feature>
<accession>A0A8H7UML4</accession>
<feature type="domain" description="C2H2-type" evidence="3">
    <location>
        <begin position="132"/>
        <end position="162"/>
    </location>
</feature>
<keyword evidence="1" id="KW-0862">Zinc</keyword>
<evidence type="ECO:0000256" key="2">
    <source>
        <dbReference type="SAM" id="MobiDB-lite"/>
    </source>
</evidence>
<keyword evidence="5" id="KW-1185">Reference proteome</keyword>
<comment type="caution">
    <text evidence="4">The sequence shown here is derived from an EMBL/GenBank/DDBJ whole genome shotgun (WGS) entry which is preliminary data.</text>
</comment>
<gene>
    <name evidence="4" type="ORF">INT44_004982</name>
</gene>
<keyword evidence="1" id="KW-0863">Zinc-finger</keyword>
<dbReference type="PROSITE" id="PS50157">
    <property type="entry name" value="ZINC_FINGER_C2H2_2"/>
    <property type="match status" value="2"/>
</dbReference>
<dbReference type="SMART" id="SM00355">
    <property type="entry name" value="ZnF_C2H2"/>
    <property type="match status" value="4"/>
</dbReference>
<name>A0A8H7UML4_9FUNG</name>
<dbReference type="Gene3D" id="3.30.160.60">
    <property type="entry name" value="Classic Zinc Finger"/>
    <property type="match status" value="2"/>
</dbReference>
<evidence type="ECO:0000259" key="3">
    <source>
        <dbReference type="PROSITE" id="PS50157"/>
    </source>
</evidence>
<evidence type="ECO:0000313" key="5">
    <source>
        <dbReference type="Proteomes" id="UP000612746"/>
    </source>
</evidence>
<protein>
    <recommendedName>
        <fullName evidence="3">C2H2-type domain-containing protein</fullName>
    </recommendedName>
</protein>
<feature type="domain" description="C2H2-type" evidence="3">
    <location>
        <begin position="324"/>
        <end position="352"/>
    </location>
</feature>
<dbReference type="Proteomes" id="UP000612746">
    <property type="component" value="Unassembled WGS sequence"/>
</dbReference>
<dbReference type="EMBL" id="JAEPRA010000003">
    <property type="protein sequence ID" value="KAG2187297.1"/>
    <property type="molecule type" value="Genomic_DNA"/>
</dbReference>
<feature type="region of interest" description="Disordered" evidence="2">
    <location>
        <begin position="378"/>
        <end position="417"/>
    </location>
</feature>
<feature type="compositionally biased region" description="Polar residues" evidence="2">
    <location>
        <begin position="213"/>
        <end position="236"/>
    </location>
</feature>
<dbReference type="GO" id="GO:0008270">
    <property type="term" value="F:zinc ion binding"/>
    <property type="evidence" value="ECO:0007669"/>
    <property type="project" value="UniProtKB-KW"/>
</dbReference>